<feature type="transmembrane region" description="Helical" evidence="6">
    <location>
        <begin position="252"/>
        <end position="273"/>
    </location>
</feature>
<organism evidence="7 8">
    <name type="scientific">Metabacillus indicus</name>
    <name type="common">Bacillus indicus</name>
    <dbReference type="NCBI Taxonomy" id="246786"/>
    <lineage>
        <taxon>Bacteria</taxon>
        <taxon>Bacillati</taxon>
        <taxon>Bacillota</taxon>
        <taxon>Bacilli</taxon>
        <taxon>Bacillales</taxon>
        <taxon>Bacillaceae</taxon>
        <taxon>Metabacillus</taxon>
    </lineage>
</organism>
<feature type="transmembrane region" description="Helical" evidence="6">
    <location>
        <begin position="82"/>
        <end position="102"/>
    </location>
</feature>
<keyword evidence="3" id="KW-0133">Cell shape</keyword>
<feature type="transmembrane region" description="Helical" evidence="6">
    <location>
        <begin position="346"/>
        <end position="368"/>
    </location>
</feature>
<sequence length="423" mass="47337">MGLDTKFEIYIRELCKRIKNKDVHAHIKLEINDHLHTLKEEAMSTGLSEEEAIDQALARMGEAEVLGKQLNKTHKAPMDVKTLLPVLTASLFGLLVMYYLQFHSAFTELQELKVFNKSLGFYLLGVVLMLSIFMFDYRRLMKYSKHFYAATILILLLTVLIGVRVDDVPFLNVGFATINFTEITPFLLVIAFAGIFHSWDWNDNRKSWFGIGMMSIPISLMATTGAFAATIISIIVCAAIMRTSRSSLKQAITFAVVASIWPIWNLLSLSQIYPMVSSYSDFKVGEAYFIGRALQVTPSFISEVHTDFILAYIIYSFGWLAAITAITLVIFFIYRISITAKSVNSPYGKLLITGLAAVFSAQFILSLLTNLGLSPLTGVSVPFMSYGGSHLLLEMISAGLILSIYRRRKAKETVSLIHDPQSN</sequence>
<evidence type="ECO:0000256" key="4">
    <source>
        <dbReference type="ARBA" id="ARBA00022989"/>
    </source>
</evidence>
<keyword evidence="2 6" id="KW-0812">Transmembrane</keyword>
<dbReference type="GO" id="GO:0008360">
    <property type="term" value="P:regulation of cell shape"/>
    <property type="evidence" value="ECO:0007669"/>
    <property type="project" value="UniProtKB-KW"/>
</dbReference>
<feature type="transmembrane region" description="Helical" evidence="6">
    <location>
        <begin position="388"/>
        <end position="405"/>
    </location>
</feature>
<evidence type="ECO:0000313" key="7">
    <source>
        <dbReference type="EMBL" id="KEZ47366.1"/>
    </source>
</evidence>
<evidence type="ECO:0000256" key="1">
    <source>
        <dbReference type="ARBA" id="ARBA00004141"/>
    </source>
</evidence>
<dbReference type="GO" id="GO:0051301">
    <property type="term" value="P:cell division"/>
    <property type="evidence" value="ECO:0007669"/>
    <property type="project" value="InterPro"/>
</dbReference>
<dbReference type="Proteomes" id="UP000028549">
    <property type="component" value="Unassembled WGS sequence"/>
</dbReference>
<keyword evidence="4 6" id="KW-1133">Transmembrane helix</keyword>
<keyword evidence="5 6" id="KW-0472">Membrane</keyword>
<evidence type="ECO:0000256" key="3">
    <source>
        <dbReference type="ARBA" id="ARBA00022960"/>
    </source>
</evidence>
<reference evidence="7 8" key="1">
    <citation type="journal article" date="2005" name="Int. J. Syst. Evol. Microbiol.">
        <title>Bacillus cibi sp. nov., isolated from jeotgal, a traditional Korean fermented seafood.</title>
        <authorList>
            <person name="Yoon J.H."/>
            <person name="Lee C.H."/>
            <person name="Oh T.K."/>
        </authorList>
    </citation>
    <scope>NUCLEOTIDE SEQUENCE [LARGE SCALE GENOMIC DNA]</scope>
    <source>
        <strain evidence="7 8">DSM 16189</strain>
    </source>
</reference>
<dbReference type="NCBIfam" id="NF038403">
    <property type="entry name" value="perm_prefix_1"/>
    <property type="match status" value="1"/>
</dbReference>
<dbReference type="RefSeq" id="WP_029567300.1">
    <property type="nucleotide sequence ID" value="NZ_JNVC02000024.1"/>
</dbReference>
<feature type="transmembrane region" description="Helical" evidence="6">
    <location>
        <begin position="309"/>
        <end position="334"/>
    </location>
</feature>
<dbReference type="STRING" id="246786.GS18_0221295"/>
<dbReference type="Pfam" id="PF01098">
    <property type="entry name" value="FTSW_RODA_SPOVE"/>
    <property type="match status" value="1"/>
</dbReference>
<feature type="transmembrane region" description="Helical" evidence="6">
    <location>
        <begin position="147"/>
        <end position="163"/>
    </location>
</feature>
<dbReference type="GO" id="GO:0015648">
    <property type="term" value="F:lipid-linked peptidoglycan transporter activity"/>
    <property type="evidence" value="ECO:0007669"/>
    <property type="project" value="TreeGrafter"/>
</dbReference>
<comment type="subcellular location">
    <subcellularLocation>
        <location evidence="1">Membrane</location>
        <topology evidence="1">Multi-pass membrane protein</topology>
    </subcellularLocation>
</comment>
<protein>
    <submittedName>
        <fullName evidence="7">Membrane protein</fullName>
    </submittedName>
</protein>
<feature type="transmembrane region" description="Helical" evidence="6">
    <location>
        <begin position="170"/>
        <end position="196"/>
    </location>
</feature>
<dbReference type="EMBL" id="JNVC02000024">
    <property type="protein sequence ID" value="KEZ47366.1"/>
    <property type="molecule type" value="Genomic_DNA"/>
</dbReference>
<evidence type="ECO:0000313" key="8">
    <source>
        <dbReference type="Proteomes" id="UP000028549"/>
    </source>
</evidence>
<evidence type="ECO:0000256" key="5">
    <source>
        <dbReference type="ARBA" id="ARBA00023136"/>
    </source>
</evidence>
<evidence type="ECO:0000256" key="2">
    <source>
        <dbReference type="ARBA" id="ARBA00022692"/>
    </source>
</evidence>
<evidence type="ECO:0000256" key="6">
    <source>
        <dbReference type="SAM" id="Phobius"/>
    </source>
</evidence>
<proteinExistence type="predicted"/>
<comment type="caution">
    <text evidence="7">The sequence shown here is derived from an EMBL/GenBank/DDBJ whole genome shotgun (WGS) entry which is preliminary data.</text>
</comment>
<dbReference type="InterPro" id="IPR047928">
    <property type="entry name" value="Perm_prefix_1"/>
</dbReference>
<dbReference type="GO" id="GO:0005886">
    <property type="term" value="C:plasma membrane"/>
    <property type="evidence" value="ECO:0007669"/>
    <property type="project" value="TreeGrafter"/>
</dbReference>
<name>A0A084GJ54_METID</name>
<dbReference type="OrthoDB" id="2192428at2"/>
<gene>
    <name evidence="7" type="ORF">GS18_0221295</name>
</gene>
<feature type="transmembrane region" description="Helical" evidence="6">
    <location>
        <begin position="114"/>
        <end position="135"/>
    </location>
</feature>
<dbReference type="PANTHER" id="PTHR30474:SF1">
    <property type="entry name" value="PEPTIDOGLYCAN GLYCOSYLTRANSFERASE MRDB"/>
    <property type="match status" value="1"/>
</dbReference>
<dbReference type="PANTHER" id="PTHR30474">
    <property type="entry name" value="CELL CYCLE PROTEIN"/>
    <property type="match status" value="1"/>
</dbReference>
<dbReference type="InterPro" id="IPR001182">
    <property type="entry name" value="FtsW/RodA"/>
</dbReference>
<dbReference type="AlphaFoldDB" id="A0A084GJ54"/>
<keyword evidence="8" id="KW-1185">Reference proteome</keyword>
<dbReference type="GO" id="GO:0032153">
    <property type="term" value="C:cell division site"/>
    <property type="evidence" value="ECO:0007669"/>
    <property type="project" value="TreeGrafter"/>
</dbReference>
<accession>A0A084GJ54</accession>
<feature type="transmembrane region" description="Helical" evidence="6">
    <location>
        <begin position="216"/>
        <end position="240"/>
    </location>
</feature>